<evidence type="ECO:0000259" key="4">
    <source>
        <dbReference type="Pfam" id="PF04586"/>
    </source>
</evidence>
<gene>
    <name evidence="5" type="ORF">ANBU17_28990</name>
</gene>
<dbReference type="Pfam" id="PF04586">
    <property type="entry name" value="Peptidase_S78"/>
    <property type="match status" value="1"/>
</dbReference>
<evidence type="ECO:0000256" key="2">
    <source>
        <dbReference type="ARBA" id="ARBA00022670"/>
    </source>
</evidence>
<dbReference type="Proteomes" id="UP000613208">
    <property type="component" value="Unassembled WGS sequence"/>
</dbReference>
<keyword evidence="2" id="KW-0645">Protease</keyword>
<reference evidence="5" key="1">
    <citation type="submission" date="2020-06" db="EMBL/GenBank/DDBJ databases">
        <title>Characterization of fructooligosaccharide metabolism and fructooligosaccharide-degrading enzymes in human commensal butyrate producers.</title>
        <authorList>
            <person name="Tanno H."/>
            <person name="Fujii T."/>
            <person name="Hirano K."/>
            <person name="Maeno S."/>
            <person name="Tonozuka T."/>
            <person name="Sakamoto M."/>
            <person name="Ohkuma M."/>
            <person name="Tochio T."/>
            <person name="Endo A."/>
        </authorList>
    </citation>
    <scope>NUCLEOTIDE SEQUENCE</scope>
    <source>
        <strain evidence="5">JCM 17466</strain>
    </source>
</reference>
<dbReference type="GO" id="GO:0008233">
    <property type="term" value="F:peptidase activity"/>
    <property type="evidence" value="ECO:0007669"/>
    <property type="project" value="UniProtKB-KW"/>
</dbReference>
<comment type="caution">
    <text evidence="5">The sequence shown here is derived from an EMBL/GenBank/DDBJ whole genome shotgun (WGS) entry which is preliminary data.</text>
</comment>
<keyword evidence="6" id="KW-1185">Reference proteome</keyword>
<evidence type="ECO:0000313" key="6">
    <source>
        <dbReference type="Proteomes" id="UP000613208"/>
    </source>
</evidence>
<dbReference type="GO" id="GO:0006508">
    <property type="term" value="P:proteolysis"/>
    <property type="evidence" value="ECO:0007669"/>
    <property type="project" value="UniProtKB-KW"/>
</dbReference>
<dbReference type="InterPro" id="IPR054613">
    <property type="entry name" value="Peptidase_S78_dom"/>
</dbReference>
<dbReference type="RefSeq" id="WP_201312199.1">
    <property type="nucleotide sequence ID" value="NZ_BLYI01000067.1"/>
</dbReference>
<sequence length="190" mass="21835">MIIDGYVNVTGRNSRPIPDGKGGYFIERIQSGTFRKAMKRAEEIKILLNHKWSRILGSTKTNLNLQEDKIGLRAHVETEDPEVVQAAKERRLRGWSFDILHPVEVRADGENGIPTRTITDMDMREVSLITNMRPWYEGTTVTAETRAGEKEEVFEIRAEEFEPEYIGFEDKKNYDNSSLKKIIEKYGGNV</sequence>
<evidence type="ECO:0000256" key="3">
    <source>
        <dbReference type="ARBA" id="ARBA00022801"/>
    </source>
</evidence>
<accession>A0A916Q963</accession>
<keyword evidence="3" id="KW-0378">Hydrolase</keyword>
<name>A0A916Q963_9FIRM</name>
<evidence type="ECO:0000256" key="1">
    <source>
        <dbReference type="ARBA" id="ARBA00022612"/>
    </source>
</evidence>
<protein>
    <submittedName>
        <fullName evidence="5">Peptidase U35</fullName>
    </submittedName>
</protein>
<organism evidence="5 6">
    <name type="scientific">Anaerostipes butyraticus</name>
    <dbReference type="NCBI Taxonomy" id="645466"/>
    <lineage>
        <taxon>Bacteria</taxon>
        <taxon>Bacillati</taxon>
        <taxon>Bacillota</taxon>
        <taxon>Clostridia</taxon>
        <taxon>Lachnospirales</taxon>
        <taxon>Lachnospiraceae</taxon>
        <taxon>Anaerostipes</taxon>
    </lineage>
</organism>
<keyword evidence="1" id="KW-1188">Viral release from host cell</keyword>
<dbReference type="AlphaFoldDB" id="A0A916Q963"/>
<proteinExistence type="predicted"/>
<feature type="domain" description="Prohead serine protease" evidence="4">
    <location>
        <begin position="2"/>
        <end position="149"/>
    </location>
</feature>
<dbReference type="EMBL" id="BLYI01000067">
    <property type="protein sequence ID" value="GFO86552.1"/>
    <property type="molecule type" value="Genomic_DNA"/>
</dbReference>
<evidence type="ECO:0000313" key="5">
    <source>
        <dbReference type="EMBL" id="GFO86552.1"/>
    </source>
</evidence>